<dbReference type="PANTHER" id="PTHR33711">
    <property type="entry name" value="DIOXYGENASE, PUTATIVE (AFU_ORTHOLOGUE AFUA_2G02910)-RELATED"/>
    <property type="match status" value="1"/>
</dbReference>
<dbReference type="InterPro" id="IPR015889">
    <property type="entry name" value="Intradiol_dOase_core"/>
</dbReference>
<dbReference type="NCBIfam" id="TIGR02423">
    <property type="entry name" value="protocat_alph"/>
    <property type="match status" value="1"/>
</dbReference>
<accession>A0A8J2YQR9</accession>
<dbReference type="Proteomes" id="UP000646365">
    <property type="component" value="Unassembled WGS sequence"/>
</dbReference>
<evidence type="ECO:0000313" key="6">
    <source>
        <dbReference type="Proteomes" id="UP000646365"/>
    </source>
</evidence>
<evidence type="ECO:0000313" key="5">
    <source>
        <dbReference type="EMBL" id="GGF06200.1"/>
    </source>
</evidence>
<evidence type="ECO:0000259" key="4">
    <source>
        <dbReference type="PROSITE" id="PS00083"/>
    </source>
</evidence>
<keyword evidence="6" id="KW-1185">Reference proteome</keyword>
<dbReference type="PROSITE" id="PS00083">
    <property type="entry name" value="INTRADIOL_DIOXYGENAS"/>
    <property type="match status" value="1"/>
</dbReference>
<comment type="similarity">
    <text evidence="1">Belongs to the intradiol ring-cleavage dioxygenase family.</text>
</comment>
<dbReference type="InterPro" id="IPR050770">
    <property type="entry name" value="Intradiol_RC_Dioxygenase"/>
</dbReference>
<proteinExistence type="inferred from homology"/>
<comment type="caution">
    <text evidence="5">The sequence shown here is derived from an EMBL/GenBank/DDBJ whole genome shotgun (WGS) entry which is preliminary data.</text>
</comment>
<dbReference type="InterPro" id="IPR000627">
    <property type="entry name" value="Intradiol_dOase_C"/>
</dbReference>
<organism evidence="5 6">
    <name type="scientific">Aliidongia dinghuensis</name>
    <dbReference type="NCBI Taxonomy" id="1867774"/>
    <lineage>
        <taxon>Bacteria</taxon>
        <taxon>Pseudomonadati</taxon>
        <taxon>Pseudomonadota</taxon>
        <taxon>Alphaproteobacteria</taxon>
        <taxon>Rhodospirillales</taxon>
        <taxon>Dongiaceae</taxon>
        <taxon>Aliidongia</taxon>
    </lineage>
</organism>
<dbReference type="GO" id="GO:0018578">
    <property type="term" value="F:protocatechuate 3,4-dioxygenase activity"/>
    <property type="evidence" value="ECO:0007669"/>
    <property type="project" value="InterPro"/>
</dbReference>
<dbReference type="SUPFAM" id="SSF49482">
    <property type="entry name" value="Aromatic compound dioxygenase"/>
    <property type="match status" value="1"/>
</dbReference>
<dbReference type="PANTHER" id="PTHR33711:SF9">
    <property type="entry name" value="PROTOCATECHUATE 3,4-DIOXYGENASE ALPHA CHAIN"/>
    <property type="match status" value="1"/>
</dbReference>
<dbReference type="CDD" id="cd03463">
    <property type="entry name" value="3_4-PCD_alpha"/>
    <property type="match status" value="1"/>
</dbReference>
<gene>
    <name evidence="5" type="primary">pcaG</name>
    <name evidence="5" type="ORF">GCM10011611_09630</name>
</gene>
<reference evidence="5" key="2">
    <citation type="submission" date="2020-09" db="EMBL/GenBank/DDBJ databases">
        <authorList>
            <person name="Sun Q."/>
            <person name="Zhou Y."/>
        </authorList>
    </citation>
    <scope>NUCLEOTIDE SEQUENCE</scope>
    <source>
        <strain evidence="5">CGMCC 1.15725</strain>
    </source>
</reference>
<dbReference type="RefSeq" id="WP_189043050.1">
    <property type="nucleotide sequence ID" value="NZ_BMJQ01000002.1"/>
</dbReference>
<reference evidence="5" key="1">
    <citation type="journal article" date="2014" name="Int. J. Syst. Evol. Microbiol.">
        <title>Complete genome sequence of Corynebacterium casei LMG S-19264T (=DSM 44701T), isolated from a smear-ripened cheese.</title>
        <authorList>
            <consortium name="US DOE Joint Genome Institute (JGI-PGF)"/>
            <person name="Walter F."/>
            <person name="Albersmeier A."/>
            <person name="Kalinowski J."/>
            <person name="Ruckert C."/>
        </authorList>
    </citation>
    <scope>NUCLEOTIDE SEQUENCE</scope>
    <source>
        <strain evidence="5">CGMCC 1.15725</strain>
    </source>
</reference>
<sequence length="190" mass="20511">MSGLTSSQTIGPFFHHALLRDGQSTVTRPASQGERIIVEGKVTDGDGALVTDAMIEIWQANAAGRYDHPADTQDKPRDPAFHGFGRARTDANGIYRFETVKPGAVPGRGNSLQAPHIAVTIFARGLLNHLSTRLYFADEPLNDSDAVLALVPDAARRQTLIATPVAGAPVKTYRFDIVLQGEGETVFFEI</sequence>
<dbReference type="InterPro" id="IPR012786">
    <property type="entry name" value="Protocat_dOase_a"/>
</dbReference>
<dbReference type="GO" id="GO:0008199">
    <property type="term" value="F:ferric iron binding"/>
    <property type="evidence" value="ECO:0007669"/>
    <property type="project" value="InterPro"/>
</dbReference>
<keyword evidence="3" id="KW-0560">Oxidoreductase</keyword>
<name>A0A8J2YQR9_9PROT</name>
<dbReference type="Gene3D" id="2.60.130.10">
    <property type="entry name" value="Aromatic compound dioxygenase"/>
    <property type="match status" value="1"/>
</dbReference>
<dbReference type="EMBL" id="BMJQ01000002">
    <property type="protein sequence ID" value="GGF06200.1"/>
    <property type="molecule type" value="Genomic_DNA"/>
</dbReference>
<feature type="domain" description="Intradiol ring-cleavage dioxygenases" evidence="4">
    <location>
        <begin position="38"/>
        <end position="66"/>
    </location>
</feature>
<evidence type="ECO:0000256" key="1">
    <source>
        <dbReference type="ARBA" id="ARBA00007825"/>
    </source>
</evidence>
<dbReference type="Pfam" id="PF00775">
    <property type="entry name" value="Dioxygenase_C"/>
    <property type="match status" value="1"/>
</dbReference>
<protein>
    <submittedName>
        <fullName evidence="5">Protocatechuate 3,4-dioxygenase subunit alpha</fullName>
    </submittedName>
</protein>
<keyword evidence="2" id="KW-0223">Dioxygenase</keyword>
<dbReference type="AlphaFoldDB" id="A0A8J2YQR9"/>
<evidence type="ECO:0000256" key="3">
    <source>
        <dbReference type="ARBA" id="ARBA00023002"/>
    </source>
</evidence>
<evidence type="ECO:0000256" key="2">
    <source>
        <dbReference type="ARBA" id="ARBA00022964"/>
    </source>
</evidence>